<dbReference type="InterPro" id="IPR010559">
    <property type="entry name" value="Sig_transdc_His_kin_internal"/>
</dbReference>
<dbReference type="GO" id="GO:0000155">
    <property type="term" value="F:phosphorelay sensor kinase activity"/>
    <property type="evidence" value="ECO:0007669"/>
    <property type="project" value="InterPro"/>
</dbReference>
<proteinExistence type="predicted"/>
<dbReference type="InterPro" id="IPR050640">
    <property type="entry name" value="Bact_2-comp_sensor_kinase"/>
</dbReference>
<dbReference type="EMBL" id="FOJM01000015">
    <property type="protein sequence ID" value="SFA55682.1"/>
    <property type="molecule type" value="Genomic_DNA"/>
</dbReference>
<name>A0A1I0TV98_9SPHI</name>
<dbReference type="Pfam" id="PF06580">
    <property type="entry name" value="His_kinase"/>
    <property type="match status" value="1"/>
</dbReference>
<keyword evidence="1" id="KW-0472">Membrane</keyword>
<keyword evidence="3" id="KW-0418">Kinase</keyword>
<evidence type="ECO:0000313" key="4">
    <source>
        <dbReference type="Proteomes" id="UP000198836"/>
    </source>
</evidence>
<evidence type="ECO:0000313" key="3">
    <source>
        <dbReference type="EMBL" id="SFA55682.1"/>
    </source>
</evidence>
<feature type="transmembrane region" description="Helical" evidence="1">
    <location>
        <begin position="72"/>
        <end position="89"/>
    </location>
</feature>
<reference evidence="4" key="1">
    <citation type="submission" date="2016-10" db="EMBL/GenBank/DDBJ databases">
        <authorList>
            <person name="Varghese N."/>
            <person name="Submissions S."/>
        </authorList>
    </citation>
    <scope>NUCLEOTIDE SEQUENCE [LARGE SCALE GENOMIC DNA]</scope>
    <source>
        <strain evidence="4">DSM 18130</strain>
    </source>
</reference>
<evidence type="ECO:0000256" key="1">
    <source>
        <dbReference type="SAM" id="Phobius"/>
    </source>
</evidence>
<dbReference type="GO" id="GO:0016020">
    <property type="term" value="C:membrane"/>
    <property type="evidence" value="ECO:0007669"/>
    <property type="project" value="InterPro"/>
</dbReference>
<dbReference type="PANTHER" id="PTHR34220:SF7">
    <property type="entry name" value="SENSOR HISTIDINE KINASE YPDA"/>
    <property type="match status" value="1"/>
</dbReference>
<dbReference type="Proteomes" id="UP000198836">
    <property type="component" value="Unassembled WGS sequence"/>
</dbReference>
<feature type="transmembrane region" description="Helical" evidence="1">
    <location>
        <begin position="110"/>
        <end position="130"/>
    </location>
</feature>
<keyword evidence="3" id="KW-0808">Transferase</keyword>
<keyword evidence="4" id="KW-1185">Reference proteome</keyword>
<evidence type="ECO:0000259" key="2">
    <source>
        <dbReference type="Pfam" id="PF06580"/>
    </source>
</evidence>
<protein>
    <submittedName>
        <fullName evidence="3">Histidine kinase</fullName>
    </submittedName>
</protein>
<sequence length="380" mass="43712">MNSFATDAGKAYFYTMGKTNYIREKMPVRHVIIVSLVALLILTLLSYLVDPYDPYWKEHYISPGWIAFRDTLYTYIYVLLLTVISFWVDRKLDRWLTWEKKSGIRLLVQTLLQTIIAIISVHLMDQAYVAVFLEKEPNYSREELRLFSQFLTSAVILSLLIMAGNIGYYFLTNWKKTATLALELEVNAAQHKQAASEAELDALRLQIDPHFVFNNLSVLAEQILQDQQKGFEYAENFAKVYRYLLVNSKKDKISVAEELRFLESYLFLTRVRIGSGISFTIDLAHISKDAMIPPMSLQLLVENAIKHNRTVKSDPLLIEIKSSKSDEILVCNELKPLLTHLDGTGIGLGNVRDRYRLLNAPEIIITKTDKHFTVILPLLK</sequence>
<feature type="transmembrane region" description="Helical" evidence="1">
    <location>
        <begin position="150"/>
        <end position="171"/>
    </location>
</feature>
<dbReference type="STRING" id="332999.SAMN04488511_11519"/>
<feature type="domain" description="Signal transduction histidine kinase internal region" evidence="2">
    <location>
        <begin position="198"/>
        <end position="275"/>
    </location>
</feature>
<dbReference type="PANTHER" id="PTHR34220">
    <property type="entry name" value="SENSOR HISTIDINE KINASE YPDA"/>
    <property type="match status" value="1"/>
</dbReference>
<gene>
    <name evidence="3" type="ORF">SAMN04488511_11519</name>
</gene>
<feature type="transmembrane region" description="Helical" evidence="1">
    <location>
        <begin position="31"/>
        <end position="49"/>
    </location>
</feature>
<organism evidence="3 4">
    <name type="scientific">Pedobacter suwonensis</name>
    <dbReference type="NCBI Taxonomy" id="332999"/>
    <lineage>
        <taxon>Bacteria</taxon>
        <taxon>Pseudomonadati</taxon>
        <taxon>Bacteroidota</taxon>
        <taxon>Sphingobacteriia</taxon>
        <taxon>Sphingobacteriales</taxon>
        <taxon>Sphingobacteriaceae</taxon>
        <taxon>Pedobacter</taxon>
    </lineage>
</organism>
<keyword evidence="1" id="KW-1133">Transmembrane helix</keyword>
<dbReference type="AlphaFoldDB" id="A0A1I0TV98"/>
<accession>A0A1I0TV98</accession>
<keyword evidence="1" id="KW-0812">Transmembrane</keyword>